<evidence type="ECO:0000313" key="11">
    <source>
        <dbReference type="Proteomes" id="UP000188354"/>
    </source>
</evidence>
<feature type="domain" description="HTH myb-type" evidence="9">
    <location>
        <begin position="47"/>
        <end position="102"/>
    </location>
</feature>
<dbReference type="KEGG" id="lang:109354044"/>
<proteinExistence type="predicted"/>
<name>A0A4P1R956_LUPAN</name>
<keyword evidence="2" id="KW-0805">Transcription regulation</keyword>
<feature type="compositionally biased region" description="Polar residues" evidence="6">
    <location>
        <begin position="7"/>
        <end position="26"/>
    </location>
</feature>
<evidence type="ECO:0000256" key="4">
    <source>
        <dbReference type="ARBA" id="ARBA00023163"/>
    </source>
</evidence>
<evidence type="ECO:0000256" key="6">
    <source>
        <dbReference type="SAM" id="MobiDB-lite"/>
    </source>
</evidence>
<dbReference type="GO" id="GO:0006355">
    <property type="term" value="P:regulation of DNA-templated transcription"/>
    <property type="evidence" value="ECO:0007669"/>
    <property type="project" value="UniProtKB-ARBA"/>
</dbReference>
<protein>
    <submittedName>
        <fullName evidence="10">Uncharacterized protein</fullName>
    </submittedName>
</protein>
<dbReference type="Gene3D" id="1.10.10.60">
    <property type="entry name" value="Homeodomain-like"/>
    <property type="match status" value="1"/>
</dbReference>
<dbReference type="InterPro" id="IPR017884">
    <property type="entry name" value="SANT_dom"/>
</dbReference>
<dbReference type="PROSITE" id="PS51293">
    <property type="entry name" value="SANT"/>
    <property type="match status" value="1"/>
</dbReference>
<sequence>MFHSYYVSATDSQSPTEPSDYTQRTFSLPPLPSPPPLPLPPPPPQVPRKKRVPWTEDEHRLFVHGLTIYGKGDWKGISRNLVLSKTPAQIASHAQKYFIRQNASPSLNPSRKRRRSIHDITLTMQEPYRVMLPQLVHNDVVAPPQELHQGQPVLQPNPPTADIDSKLMGYMNSLPPLCNCHFINHDNELLQQPQPQPQPQSHYVSHMYMDPQGQTIYVNRYGYQS</sequence>
<dbReference type="InterPro" id="IPR006447">
    <property type="entry name" value="Myb_dom_plants"/>
</dbReference>
<dbReference type="PROSITE" id="PS50090">
    <property type="entry name" value="MYB_LIKE"/>
    <property type="match status" value="1"/>
</dbReference>
<dbReference type="InterPro" id="IPR052245">
    <property type="entry name" value="Plant_Stress_Dev_TF"/>
</dbReference>
<dbReference type="FunFam" id="1.10.10.60:FF:000009">
    <property type="entry name" value="transcription factor MYB1R1"/>
    <property type="match status" value="1"/>
</dbReference>
<dbReference type="Proteomes" id="UP000188354">
    <property type="component" value="Chromosome LG08"/>
</dbReference>
<dbReference type="GO" id="GO:0003677">
    <property type="term" value="F:DNA binding"/>
    <property type="evidence" value="ECO:0007669"/>
    <property type="project" value="UniProtKB-KW"/>
</dbReference>
<dbReference type="Gramene" id="OIW05633">
    <property type="protein sequence ID" value="OIW05633"/>
    <property type="gene ID" value="TanjilG_23419"/>
</dbReference>
<feature type="region of interest" description="Disordered" evidence="6">
    <location>
        <begin position="1"/>
        <end position="51"/>
    </location>
</feature>
<dbReference type="SMART" id="SM00717">
    <property type="entry name" value="SANT"/>
    <property type="match status" value="1"/>
</dbReference>
<dbReference type="CDD" id="cd00167">
    <property type="entry name" value="SANT"/>
    <property type="match status" value="1"/>
</dbReference>
<dbReference type="STRING" id="3871.A0A4P1R956"/>
<dbReference type="SUPFAM" id="SSF46689">
    <property type="entry name" value="Homeodomain-like"/>
    <property type="match status" value="1"/>
</dbReference>
<keyword evidence="11" id="KW-1185">Reference proteome</keyword>
<dbReference type="PROSITE" id="PS51294">
    <property type="entry name" value="HTH_MYB"/>
    <property type="match status" value="1"/>
</dbReference>
<dbReference type="InterPro" id="IPR009057">
    <property type="entry name" value="Homeodomain-like_sf"/>
</dbReference>
<dbReference type="InterPro" id="IPR017930">
    <property type="entry name" value="Myb_dom"/>
</dbReference>
<keyword evidence="4" id="KW-0804">Transcription</keyword>
<reference evidence="10 11" key="1">
    <citation type="journal article" date="2017" name="Plant Biotechnol. J.">
        <title>A comprehensive draft genome sequence for lupin (Lupinus angustifolius), an emerging health food: insights into plant-microbe interactions and legume evolution.</title>
        <authorList>
            <person name="Hane J.K."/>
            <person name="Ming Y."/>
            <person name="Kamphuis L.G."/>
            <person name="Nelson M.N."/>
            <person name="Garg G."/>
            <person name="Atkins C.A."/>
            <person name="Bayer P.E."/>
            <person name="Bravo A."/>
            <person name="Bringans S."/>
            <person name="Cannon S."/>
            <person name="Edwards D."/>
            <person name="Foley R."/>
            <person name="Gao L.L."/>
            <person name="Harrison M.J."/>
            <person name="Huang W."/>
            <person name="Hurgobin B."/>
            <person name="Li S."/>
            <person name="Liu C.W."/>
            <person name="McGrath A."/>
            <person name="Morahan G."/>
            <person name="Murray J."/>
            <person name="Weller J."/>
            <person name="Jian J."/>
            <person name="Singh K.B."/>
        </authorList>
    </citation>
    <scope>NUCLEOTIDE SEQUENCE</scope>
    <source>
        <strain evidence="11">cv. Tanjil</strain>
        <tissue evidence="10">Whole plant</tissue>
    </source>
</reference>
<dbReference type="InterPro" id="IPR001005">
    <property type="entry name" value="SANT/Myb"/>
</dbReference>
<feature type="domain" description="SANT" evidence="8">
    <location>
        <begin position="54"/>
        <end position="102"/>
    </location>
</feature>
<dbReference type="Pfam" id="PF00249">
    <property type="entry name" value="Myb_DNA-binding"/>
    <property type="match status" value="1"/>
</dbReference>
<accession>A0A4P1R956</accession>
<gene>
    <name evidence="10" type="ORF">TanjilG_23419</name>
</gene>
<evidence type="ECO:0000313" key="10">
    <source>
        <dbReference type="EMBL" id="OIW05633.1"/>
    </source>
</evidence>
<feature type="domain" description="Myb-like" evidence="7">
    <location>
        <begin position="46"/>
        <end position="98"/>
    </location>
</feature>
<dbReference type="GO" id="GO:0005634">
    <property type="term" value="C:nucleus"/>
    <property type="evidence" value="ECO:0007669"/>
    <property type="project" value="UniProtKB-SubCell"/>
</dbReference>
<keyword evidence="3" id="KW-0238">DNA-binding</keyword>
<dbReference type="PANTHER" id="PTHR44191">
    <property type="entry name" value="TRANSCRIPTION FACTOR KUA1"/>
    <property type="match status" value="1"/>
</dbReference>
<dbReference type="EMBL" id="CM007368">
    <property type="protein sequence ID" value="OIW05633.1"/>
    <property type="molecule type" value="Genomic_DNA"/>
</dbReference>
<evidence type="ECO:0000259" key="9">
    <source>
        <dbReference type="PROSITE" id="PS51294"/>
    </source>
</evidence>
<dbReference type="NCBIfam" id="TIGR01557">
    <property type="entry name" value="myb_SHAQKYF"/>
    <property type="match status" value="1"/>
</dbReference>
<comment type="subcellular location">
    <subcellularLocation>
        <location evidence="1">Nucleus</location>
    </subcellularLocation>
</comment>
<evidence type="ECO:0000256" key="2">
    <source>
        <dbReference type="ARBA" id="ARBA00023015"/>
    </source>
</evidence>
<dbReference type="OrthoDB" id="118550at2759"/>
<evidence type="ECO:0000256" key="1">
    <source>
        <dbReference type="ARBA" id="ARBA00004123"/>
    </source>
</evidence>
<organism evidence="10 11">
    <name type="scientific">Lupinus angustifolius</name>
    <name type="common">Narrow-leaved blue lupine</name>
    <dbReference type="NCBI Taxonomy" id="3871"/>
    <lineage>
        <taxon>Eukaryota</taxon>
        <taxon>Viridiplantae</taxon>
        <taxon>Streptophyta</taxon>
        <taxon>Embryophyta</taxon>
        <taxon>Tracheophyta</taxon>
        <taxon>Spermatophyta</taxon>
        <taxon>Magnoliopsida</taxon>
        <taxon>eudicotyledons</taxon>
        <taxon>Gunneridae</taxon>
        <taxon>Pentapetalae</taxon>
        <taxon>rosids</taxon>
        <taxon>fabids</taxon>
        <taxon>Fabales</taxon>
        <taxon>Fabaceae</taxon>
        <taxon>Papilionoideae</taxon>
        <taxon>50 kb inversion clade</taxon>
        <taxon>genistoids sensu lato</taxon>
        <taxon>core genistoids</taxon>
        <taxon>Genisteae</taxon>
        <taxon>Lupinus</taxon>
    </lineage>
</organism>
<keyword evidence="5" id="KW-0539">Nucleus</keyword>
<evidence type="ECO:0000259" key="7">
    <source>
        <dbReference type="PROSITE" id="PS50090"/>
    </source>
</evidence>
<dbReference type="PANTHER" id="PTHR44191:SF62">
    <property type="entry name" value="OS04G0341900 PROTEIN"/>
    <property type="match status" value="1"/>
</dbReference>
<evidence type="ECO:0000256" key="5">
    <source>
        <dbReference type="ARBA" id="ARBA00023242"/>
    </source>
</evidence>
<evidence type="ECO:0000256" key="3">
    <source>
        <dbReference type="ARBA" id="ARBA00023125"/>
    </source>
</evidence>
<evidence type="ECO:0000259" key="8">
    <source>
        <dbReference type="PROSITE" id="PS51293"/>
    </source>
</evidence>
<dbReference type="AlphaFoldDB" id="A0A4P1R956"/>
<feature type="compositionally biased region" description="Pro residues" evidence="6">
    <location>
        <begin position="29"/>
        <end position="46"/>
    </location>
</feature>